<accession>A0AAE9EBE9</accession>
<evidence type="ECO:0000256" key="1">
    <source>
        <dbReference type="SAM" id="Coils"/>
    </source>
</evidence>
<dbReference type="AlphaFoldDB" id="A0AAE9EBE9"/>
<proteinExistence type="predicted"/>
<dbReference type="Proteomes" id="UP000829354">
    <property type="component" value="Chromosome II"/>
</dbReference>
<evidence type="ECO:0000313" key="3">
    <source>
        <dbReference type="Proteomes" id="UP000829354"/>
    </source>
</evidence>
<sequence length="84" mass="9637">MSKEPAAEEAAKLCTSKTDMDEWKSKYDEVKRERDSMEVEIGNLKIVVSEAERLAATEALKRRIVELEHGSRRQHPRITPPSDK</sequence>
<keyword evidence="3" id="KW-1185">Reference proteome</keyword>
<protein>
    <submittedName>
        <fullName evidence="2">Uncharacterized protein</fullName>
    </submittedName>
</protein>
<feature type="coiled-coil region" evidence="1">
    <location>
        <begin position="20"/>
        <end position="47"/>
    </location>
</feature>
<reference evidence="2 3" key="1">
    <citation type="submission" date="2022-04" db="EMBL/GenBank/DDBJ databases">
        <title>Chromosome-level reference genomes for two strains of Caenorhabditis briggsae: an improved platform for comparative genomics.</title>
        <authorList>
            <person name="Stevens L."/>
            <person name="Andersen E."/>
        </authorList>
    </citation>
    <scope>NUCLEOTIDE SEQUENCE [LARGE SCALE GENOMIC DNA]</scope>
    <source>
        <strain evidence="2">VX34</strain>
        <tissue evidence="2">Whole-organism</tissue>
    </source>
</reference>
<gene>
    <name evidence="2" type="ORF">L5515_013471</name>
</gene>
<evidence type="ECO:0000313" key="2">
    <source>
        <dbReference type="EMBL" id="UMM16474.1"/>
    </source>
</evidence>
<keyword evidence="1" id="KW-0175">Coiled coil</keyword>
<organism evidence="2 3">
    <name type="scientific">Caenorhabditis briggsae</name>
    <dbReference type="NCBI Taxonomy" id="6238"/>
    <lineage>
        <taxon>Eukaryota</taxon>
        <taxon>Metazoa</taxon>
        <taxon>Ecdysozoa</taxon>
        <taxon>Nematoda</taxon>
        <taxon>Chromadorea</taxon>
        <taxon>Rhabditida</taxon>
        <taxon>Rhabditina</taxon>
        <taxon>Rhabditomorpha</taxon>
        <taxon>Rhabditoidea</taxon>
        <taxon>Rhabditidae</taxon>
        <taxon>Peloderinae</taxon>
        <taxon>Caenorhabditis</taxon>
    </lineage>
</organism>
<name>A0AAE9EBE9_CAEBR</name>
<dbReference type="EMBL" id="CP092621">
    <property type="protein sequence ID" value="UMM16474.1"/>
    <property type="molecule type" value="Genomic_DNA"/>
</dbReference>